<dbReference type="PROSITE" id="PS50893">
    <property type="entry name" value="ABC_TRANSPORTER_2"/>
    <property type="match status" value="1"/>
</dbReference>
<dbReference type="EMBL" id="CP060713">
    <property type="protein sequence ID" value="QNN54392.1"/>
    <property type="molecule type" value="Genomic_DNA"/>
</dbReference>
<dbReference type="KEGG" id="nmes:H9L09_08720"/>
<dbReference type="AlphaFoldDB" id="A0A7G9RFL7"/>
<organism evidence="4 5">
    <name type="scientific">Nocardioides mesophilus</name>
    <dbReference type="NCBI Taxonomy" id="433659"/>
    <lineage>
        <taxon>Bacteria</taxon>
        <taxon>Bacillati</taxon>
        <taxon>Actinomycetota</taxon>
        <taxon>Actinomycetes</taxon>
        <taxon>Propionibacteriales</taxon>
        <taxon>Nocardioidaceae</taxon>
        <taxon>Nocardioides</taxon>
    </lineage>
</organism>
<dbReference type="CDD" id="cd03216">
    <property type="entry name" value="ABC_Carb_Monos_I"/>
    <property type="match status" value="1"/>
</dbReference>
<dbReference type="PANTHER" id="PTHR43790:SF8">
    <property type="entry name" value="SUGAR ABC TRANSPORTER ATP-BINDING PROTEIN"/>
    <property type="match status" value="1"/>
</dbReference>
<reference evidence="4 5" key="1">
    <citation type="submission" date="2020-08" db="EMBL/GenBank/DDBJ databases">
        <title>Genome sequence of Nocardioides mesophilus KACC 16243T.</title>
        <authorList>
            <person name="Hyun D.-W."/>
            <person name="Bae J.-W."/>
        </authorList>
    </citation>
    <scope>NUCLEOTIDE SEQUENCE [LARGE SCALE GENOMIC DNA]</scope>
    <source>
        <strain evidence="4 5">KACC 16243</strain>
    </source>
</reference>
<accession>A0A7G9RFL7</accession>
<dbReference type="GO" id="GO:0016887">
    <property type="term" value="F:ATP hydrolysis activity"/>
    <property type="evidence" value="ECO:0007669"/>
    <property type="project" value="InterPro"/>
</dbReference>
<gene>
    <name evidence="4" type="ORF">H9L09_08720</name>
</gene>
<dbReference type="InterPro" id="IPR050107">
    <property type="entry name" value="ABC_carbohydrate_import_ATPase"/>
</dbReference>
<dbReference type="Proteomes" id="UP000515947">
    <property type="component" value="Chromosome"/>
</dbReference>
<sequence length="259" mass="27555">MNALQSDQAVLELVDIRKSYGPVNALRGVSLQLRPGEVHALVGDNGAGKSTLIKTITGVQAHDGGQILWKGEPVNFSGPRDAARRGISVVYQDLAVCGNLSVSDNVFLGAESMHAGLLGSLFRRVDRTAMEQETLALLRSLSVNLQKVRTPVEGLSGGQRQSVAIARALLGKPEVMLLDEPTAALSVAQTHEVLNLVRRLREQGLAVVIVSHNLADVFAVSDVVTVLRLGQVAGRFDVRSSSQQEVVAAITGAEWGAVR</sequence>
<dbReference type="Pfam" id="PF00005">
    <property type="entry name" value="ABC_tran"/>
    <property type="match status" value="1"/>
</dbReference>
<keyword evidence="5" id="KW-1185">Reference proteome</keyword>
<dbReference type="GO" id="GO:0005524">
    <property type="term" value="F:ATP binding"/>
    <property type="evidence" value="ECO:0007669"/>
    <property type="project" value="UniProtKB-KW"/>
</dbReference>
<keyword evidence="2 4" id="KW-0067">ATP-binding</keyword>
<evidence type="ECO:0000313" key="4">
    <source>
        <dbReference type="EMBL" id="QNN54392.1"/>
    </source>
</evidence>
<dbReference type="SMART" id="SM00382">
    <property type="entry name" value="AAA"/>
    <property type="match status" value="1"/>
</dbReference>
<dbReference type="InterPro" id="IPR003439">
    <property type="entry name" value="ABC_transporter-like_ATP-bd"/>
</dbReference>
<evidence type="ECO:0000256" key="2">
    <source>
        <dbReference type="ARBA" id="ARBA00022840"/>
    </source>
</evidence>
<dbReference type="InterPro" id="IPR003593">
    <property type="entry name" value="AAA+_ATPase"/>
</dbReference>
<evidence type="ECO:0000313" key="5">
    <source>
        <dbReference type="Proteomes" id="UP000515947"/>
    </source>
</evidence>
<dbReference type="RefSeq" id="WP_187580232.1">
    <property type="nucleotide sequence ID" value="NZ_CP060713.1"/>
</dbReference>
<dbReference type="InterPro" id="IPR027417">
    <property type="entry name" value="P-loop_NTPase"/>
</dbReference>
<dbReference type="Gene3D" id="3.40.50.300">
    <property type="entry name" value="P-loop containing nucleotide triphosphate hydrolases"/>
    <property type="match status" value="1"/>
</dbReference>
<proteinExistence type="predicted"/>
<keyword evidence="1" id="KW-0547">Nucleotide-binding</keyword>
<dbReference type="PANTHER" id="PTHR43790">
    <property type="entry name" value="CARBOHYDRATE TRANSPORT ATP-BINDING PROTEIN MG119-RELATED"/>
    <property type="match status" value="1"/>
</dbReference>
<evidence type="ECO:0000259" key="3">
    <source>
        <dbReference type="PROSITE" id="PS50893"/>
    </source>
</evidence>
<feature type="domain" description="ABC transporter" evidence="3">
    <location>
        <begin position="11"/>
        <end position="254"/>
    </location>
</feature>
<evidence type="ECO:0000256" key="1">
    <source>
        <dbReference type="ARBA" id="ARBA00022741"/>
    </source>
</evidence>
<dbReference type="SUPFAM" id="SSF52540">
    <property type="entry name" value="P-loop containing nucleoside triphosphate hydrolases"/>
    <property type="match status" value="1"/>
</dbReference>
<protein>
    <submittedName>
        <fullName evidence="4">Sugar ABC transporter ATP-binding protein</fullName>
    </submittedName>
</protein>
<name>A0A7G9RFL7_9ACTN</name>